<feature type="domain" description="YetF C-terminal" evidence="8">
    <location>
        <begin position="89"/>
        <end position="160"/>
    </location>
</feature>
<dbReference type="InterPro" id="IPR023090">
    <property type="entry name" value="UPF0702_alpha/beta_dom_sf"/>
</dbReference>
<dbReference type="EMBL" id="PDOE01000023">
    <property type="protein sequence ID" value="RKL65063.1"/>
    <property type="molecule type" value="Genomic_DNA"/>
</dbReference>
<dbReference type="RefSeq" id="WP_110934603.1">
    <property type="nucleotide sequence ID" value="NZ_KZ614146.1"/>
</dbReference>
<keyword evidence="5 7" id="KW-1133">Transmembrane helix</keyword>
<evidence type="ECO:0000259" key="8">
    <source>
        <dbReference type="Pfam" id="PF04239"/>
    </source>
</evidence>
<feature type="transmembrane region" description="Helical" evidence="7">
    <location>
        <begin position="67"/>
        <end position="88"/>
    </location>
</feature>
<dbReference type="InterPro" id="IPR007353">
    <property type="entry name" value="DUF421"/>
</dbReference>
<keyword evidence="6 7" id="KW-0472">Membrane</keyword>
<organism evidence="9 10">
    <name type="scientific">Salipaludibacillus neizhouensis</name>
    <dbReference type="NCBI Taxonomy" id="885475"/>
    <lineage>
        <taxon>Bacteria</taxon>
        <taxon>Bacillati</taxon>
        <taxon>Bacillota</taxon>
        <taxon>Bacilli</taxon>
        <taxon>Bacillales</taxon>
        <taxon>Bacillaceae</taxon>
    </lineage>
</organism>
<evidence type="ECO:0000313" key="10">
    <source>
        <dbReference type="Proteomes" id="UP000281498"/>
    </source>
</evidence>
<comment type="caution">
    <text evidence="9">The sequence shown here is derived from an EMBL/GenBank/DDBJ whole genome shotgun (WGS) entry which is preliminary data.</text>
</comment>
<feature type="transmembrane region" description="Helical" evidence="7">
    <location>
        <begin position="45"/>
        <end position="61"/>
    </location>
</feature>
<evidence type="ECO:0000313" key="9">
    <source>
        <dbReference type="EMBL" id="RKL65063.1"/>
    </source>
</evidence>
<dbReference type="PANTHER" id="PTHR34582:SF2">
    <property type="entry name" value="UPF0702 TRANSMEMBRANE PROTEIN YDFR"/>
    <property type="match status" value="1"/>
</dbReference>
<reference evidence="9 10" key="1">
    <citation type="submission" date="2017-10" db="EMBL/GenBank/DDBJ databases">
        <title>Bacillus sp. nov., a halophilic bacterium isolated from a Keqin Lake.</title>
        <authorList>
            <person name="Wang H."/>
        </authorList>
    </citation>
    <scope>NUCLEOTIDE SEQUENCE [LARGE SCALE GENOMIC DNA]</scope>
    <source>
        <strain evidence="9 10">KCTC 13187</strain>
    </source>
</reference>
<comment type="subcellular location">
    <subcellularLocation>
        <location evidence="1">Cell membrane</location>
        <topology evidence="1">Multi-pass membrane protein</topology>
    </subcellularLocation>
</comment>
<dbReference type="Proteomes" id="UP000281498">
    <property type="component" value="Unassembled WGS sequence"/>
</dbReference>
<dbReference type="GO" id="GO:0005886">
    <property type="term" value="C:plasma membrane"/>
    <property type="evidence" value="ECO:0007669"/>
    <property type="project" value="UniProtKB-SubCell"/>
</dbReference>
<evidence type="ECO:0000256" key="6">
    <source>
        <dbReference type="ARBA" id="ARBA00023136"/>
    </source>
</evidence>
<proteinExistence type="inferred from homology"/>
<dbReference type="Gene3D" id="3.30.240.20">
    <property type="entry name" value="bsu07140 like domains"/>
    <property type="match status" value="1"/>
</dbReference>
<evidence type="ECO:0000256" key="4">
    <source>
        <dbReference type="ARBA" id="ARBA00022692"/>
    </source>
</evidence>
<gene>
    <name evidence="9" type="ORF">CR203_22610</name>
</gene>
<evidence type="ECO:0000256" key="5">
    <source>
        <dbReference type="ARBA" id="ARBA00022989"/>
    </source>
</evidence>
<evidence type="ECO:0000256" key="7">
    <source>
        <dbReference type="SAM" id="Phobius"/>
    </source>
</evidence>
<protein>
    <recommendedName>
        <fullName evidence="8">YetF C-terminal domain-containing protein</fullName>
    </recommendedName>
</protein>
<dbReference type="Pfam" id="PF04239">
    <property type="entry name" value="DUF421"/>
    <property type="match status" value="1"/>
</dbReference>
<dbReference type="OrthoDB" id="1796697at2"/>
<evidence type="ECO:0000256" key="2">
    <source>
        <dbReference type="ARBA" id="ARBA00006448"/>
    </source>
</evidence>
<evidence type="ECO:0000256" key="3">
    <source>
        <dbReference type="ARBA" id="ARBA00022475"/>
    </source>
</evidence>
<sequence length="212" mass="23775">MIENYLSQLPSLPFPLKALLILTSGVILIRLTGKRSITQMTVPEVIFLIALGTILIAPLHFQREYQAVYGGTLLAIGLILINKIQIWFPTTRKYLFGIPSIIIKDGKMMTKEIRRGRLTTDEVEMRLRLSKVGNIKDIVLAVLEPNGQLSITLKSDKVPATKGDIENIQKDLQKVLGLLSSQKINISTENSKSVPPLFSEAYKEAKEKDYKQ</sequence>
<feature type="transmembrane region" description="Helical" evidence="7">
    <location>
        <begin position="12"/>
        <end position="33"/>
    </location>
</feature>
<comment type="similarity">
    <text evidence="2">Belongs to the UPF0702 family.</text>
</comment>
<keyword evidence="4 7" id="KW-0812">Transmembrane</keyword>
<accession>A0A3A9K5U2</accession>
<keyword evidence="3" id="KW-1003">Cell membrane</keyword>
<evidence type="ECO:0000256" key="1">
    <source>
        <dbReference type="ARBA" id="ARBA00004651"/>
    </source>
</evidence>
<keyword evidence="10" id="KW-1185">Reference proteome</keyword>
<dbReference type="PANTHER" id="PTHR34582">
    <property type="entry name" value="UPF0702 TRANSMEMBRANE PROTEIN YCAP"/>
    <property type="match status" value="1"/>
</dbReference>
<name>A0A3A9K5U2_9BACI</name>
<dbReference type="AlphaFoldDB" id="A0A3A9K5U2"/>